<name>A0A0A9B8T4_ARUDO</name>
<reference evidence="1" key="2">
    <citation type="journal article" date="2015" name="Data Brief">
        <title>Shoot transcriptome of the giant reed, Arundo donax.</title>
        <authorList>
            <person name="Barrero R.A."/>
            <person name="Guerrero F.D."/>
            <person name="Moolhuijzen P."/>
            <person name="Goolsby J.A."/>
            <person name="Tidwell J."/>
            <person name="Bellgard S.E."/>
            <person name="Bellgard M.I."/>
        </authorList>
    </citation>
    <scope>NUCLEOTIDE SEQUENCE</scope>
    <source>
        <tissue evidence="1">Shoot tissue taken approximately 20 cm above the soil surface</tissue>
    </source>
</reference>
<sequence length="36" mass="4083">MTQLLPSLETSKGMVPFTDLEHHISLPLQFHADNPH</sequence>
<protein>
    <submittedName>
        <fullName evidence="1">Uncharacterized protein</fullName>
    </submittedName>
</protein>
<reference evidence="1" key="1">
    <citation type="submission" date="2014-09" db="EMBL/GenBank/DDBJ databases">
        <authorList>
            <person name="Magalhaes I.L.F."/>
            <person name="Oliveira U."/>
            <person name="Santos F.R."/>
            <person name="Vidigal T.H.D.A."/>
            <person name="Brescovit A.D."/>
            <person name="Santos A.J."/>
        </authorList>
    </citation>
    <scope>NUCLEOTIDE SEQUENCE</scope>
    <source>
        <tissue evidence="1">Shoot tissue taken approximately 20 cm above the soil surface</tissue>
    </source>
</reference>
<proteinExistence type="predicted"/>
<dbReference type="AlphaFoldDB" id="A0A0A9B8T4"/>
<evidence type="ECO:0000313" key="1">
    <source>
        <dbReference type="EMBL" id="JAD59751.1"/>
    </source>
</evidence>
<organism evidence="1">
    <name type="scientific">Arundo donax</name>
    <name type="common">Giant reed</name>
    <name type="synonym">Donax arundinaceus</name>
    <dbReference type="NCBI Taxonomy" id="35708"/>
    <lineage>
        <taxon>Eukaryota</taxon>
        <taxon>Viridiplantae</taxon>
        <taxon>Streptophyta</taxon>
        <taxon>Embryophyta</taxon>
        <taxon>Tracheophyta</taxon>
        <taxon>Spermatophyta</taxon>
        <taxon>Magnoliopsida</taxon>
        <taxon>Liliopsida</taxon>
        <taxon>Poales</taxon>
        <taxon>Poaceae</taxon>
        <taxon>PACMAD clade</taxon>
        <taxon>Arundinoideae</taxon>
        <taxon>Arundineae</taxon>
        <taxon>Arundo</taxon>
    </lineage>
</organism>
<dbReference type="EMBL" id="GBRH01238144">
    <property type="protein sequence ID" value="JAD59751.1"/>
    <property type="molecule type" value="Transcribed_RNA"/>
</dbReference>
<accession>A0A0A9B8T4</accession>